<evidence type="ECO:0000256" key="3">
    <source>
        <dbReference type="PROSITE-ProRule" id="PRU00339"/>
    </source>
</evidence>
<feature type="coiled-coil region" evidence="4">
    <location>
        <begin position="749"/>
        <end position="795"/>
    </location>
</feature>
<accession>A0AA96WFY2</accession>
<evidence type="ECO:0000256" key="2">
    <source>
        <dbReference type="ARBA" id="ARBA00022803"/>
    </source>
</evidence>
<dbReference type="InterPro" id="IPR050498">
    <property type="entry name" value="Ycf3"/>
</dbReference>
<feature type="repeat" description="TPR" evidence="3">
    <location>
        <begin position="675"/>
        <end position="708"/>
    </location>
</feature>
<dbReference type="PANTHER" id="PTHR44858:SF1">
    <property type="entry name" value="UDP-N-ACETYLGLUCOSAMINE--PEPTIDE N-ACETYLGLUCOSAMINYLTRANSFERASE SPINDLY-RELATED"/>
    <property type="match status" value="1"/>
</dbReference>
<dbReference type="AlphaFoldDB" id="A0AA96WFY2"/>
<evidence type="ECO:0000313" key="5">
    <source>
        <dbReference type="EMBL" id="WNZ23885.1"/>
    </source>
</evidence>
<dbReference type="GO" id="GO:0009279">
    <property type="term" value="C:cell outer membrane"/>
    <property type="evidence" value="ECO:0007669"/>
    <property type="project" value="TreeGrafter"/>
</dbReference>
<keyword evidence="2 3" id="KW-0802">TPR repeat</keyword>
<dbReference type="EMBL" id="CP053586">
    <property type="protein sequence ID" value="WNZ23885.1"/>
    <property type="molecule type" value="Genomic_DNA"/>
</dbReference>
<dbReference type="PROSITE" id="PS50005">
    <property type="entry name" value="TPR"/>
    <property type="match status" value="3"/>
</dbReference>
<dbReference type="RefSeq" id="WP_316429388.1">
    <property type="nucleotide sequence ID" value="NZ_CP053586.1"/>
</dbReference>
<dbReference type="SMART" id="SM00028">
    <property type="entry name" value="TPR"/>
    <property type="match status" value="5"/>
</dbReference>
<protein>
    <submittedName>
        <fullName evidence="5">Tetratricopeptide repeat protein</fullName>
    </submittedName>
</protein>
<proteinExistence type="predicted"/>
<dbReference type="PANTHER" id="PTHR44858">
    <property type="entry name" value="TETRATRICOPEPTIDE REPEAT PROTEIN 6"/>
    <property type="match status" value="1"/>
</dbReference>
<reference evidence="5" key="1">
    <citation type="submission" date="2020-05" db="EMBL/GenBank/DDBJ databases">
        <authorList>
            <person name="Zhu T."/>
            <person name="Keshari N."/>
            <person name="Lu X."/>
        </authorList>
    </citation>
    <scope>NUCLEOTIDE SEQUENCE</scope>
    <source>
        <strain evidence="5">NK1-12</strain>
    </source>
</reference>
<dbReference type="SUPFAM" id="SSF48452">
    <property type="entry name" value="TPR-like"/>
    <property type="match status" value="1"/>
</dbReference>
<dbReference type="Pfam" id="PF07719">
    <property type="entry name" value="TPR_2"/>
    <property type="match status" value="1"/>
</dbReference>
<feature type="repeat" description="TPR" evidence="3">
    <location>
        <begin position="641"/>
        <end position="674"/>
    </location>
</feature>
<dbReference type="InterPro" id="IPR013105">
    <property type="entry name" value="TPR_2"/>
</dbReference>
<organism evidence="5">
    <name type="scientific">Leptolyngbya sp. NK1-12</name>
    <dbReference type="NCBI Taxonomy" id="2547451"/>
    <lineage>
        <taxon>Bacteria</taxon>
        <taxon>Bacillati</taxon>
        <taxon>Cyanobacteriota</taxon>
        <taxon>Cyanophyceae</taxon>
        <taxon>Leptolyngbyales</taxon>
        <taxon>Leptolyngbyaceae</taxon>
        <taxon>Leptolyngbya group</taxon>
        <taxon>Leptolyngbya</taxon>
    </lineage>
</organism>
<sequence>MKKYSWLNALENASLVGLGAGSVASLLLNQVFYTTTPLSLLVVLGLLNRRRLAQMSEQRDTTLAETDQYLALQIDRVHQQVASLPKPETINRLNRSLLFKNQEVSEKLHNEISTLRQSMHQRLAAIEQQGLGAVRQEVRQVVERCNYLMETVNQMETDLGGLSSQVQADGIQKTVDQLKQDVATLQVNLDSFSYQTKPNLTILQEHITRLDRQFSKLPPPVDVSSLKQEVAELIKIVADLVPRRDLSSLVSEVEALHAQQEALKQSVLAIETAALSFRRTFHDLPKPEDGAVESNGRIHNQPGETELAAHHTALTTLGSASSSIYPELQELAANYLGNLRDQLNTIHDFTTSLARQQKQLREQLSQLPQTLDVIALQRQLSELSQRIPVSDGAIESFKLRVQDVLHQELQYINQQLQMVAATPHSELIFDFYPADATPTEMSTPSSRAVLEQALEETQQRLIVIWPWSEQCEFDELLFRQFETFLSQGKQLDVGWCYLADRDEDRWLSKMQRGWMTDLTHRSLLQETLHKLLQLKRMYPDQFQFKILGTSENFLVADDSFAVLGIANVLKTKTAFPELQLKLKTTDPGVIERLIQRFDDPTLPVDDLLSYWNRAVTRYDLGDKVGAIADYTHMLSINPEDDITYNYRGLAHYDLGDIASAIADFTEAIRLAPHQGAAYCNRGFIRSEQGEHWDAINDYTLALQMRPDYPIAYFYRGMTRQKLENYTEAIADYNEAIRLAPDSAVAYYYRAVAQQKLENVSEAIADFELAAQFFWVRGSKTNAQKALKQVAKLRQEMTLMLHQADPDRASEALYHS</sequence>
<dbReference type="Gene3D" id="1.25.40.10">
    <property type="entry name" value="Tetratricopeptide repeat domain"/>
    <property type="match status" value="2"/>
</dbReference>
<feature type="repeat" description="TPR" evidence="3">
    <location>
        <begin position="709"/>
        <end position="742"/>
    </location>
</feature>
<dbReference type="Pfam" id="PF00515">
    <property type="entry name" value="TPR_1"/>
    <property type="match status" value="1"/>
</dbReference>
<keyword evidence="1" id="KW-0677">Repeat</keyword>
<dbReference type="InterPro" id="IPR019734">
    <property type="entry name" value="TPR_rpt"/>
</dbReference>
<dbReference type="GO" id="GO:0046813">
    <property type="term" value="P:receptor-mediated virion attachment to host cell"/>
    <property type="evidence" value="ECO:0007669"/>
    <property type="project" value="TreeGrafter"/>
</dbReference>
<dbReference type="InterPro" id="IPR011990">
    <property type="entry name" value="TPR-like_helical_dom_sf"/>
</dbReference>
<name>A0AA96WFY2_9CYAN</name>
<gene>
    <name evidence="5" type="ORF">HJG54_14150</name>
</gene>
<keyword evidence="4" id="KW-0175">Coiled coil</keyword>
<evidence type="ECO:0000256" key="4">
    <source>
        <dbReference type="SAM" id="Coils"/>
    </source>
</evidence>
<evidence type="ECO:0000256" key="1">
    <source>
        <dbReference type="ARBA" id="ARBA00022737"/>
    </source>
</evidence>